<dbReference type="EMBL" id="CP138333">
    <property type="protein sequence ID" value="WZX29575.1"/>
    <property type="molecule type" value="Genomic_DNA"/>
</dbReference>
<protein>
    <submittedName>
        <fullName evidence="1">Uncharacterized protein</fullName>
    </submittedName>
</protein>
<gene>
    <name evidence="1" type="ORF">RQP18_13165</name>
</gene>
<reference evidence="2" key="1">
    <citation type="submission" date="2023-10" db="EMBL/GenBank/DDBJ databases">
        <title>Genome analysis and identification of Salinococcus sp. Bachu38 nov., a PGPR from the rhizosphere of Tamarix.</title>
        <authorList>
            <person name="Liang Z."/>
            <person name="Zhang X."/>
            <person name="Jia J."/>
            <person name="Chen X."/>
            <person name="Wang Y."/>
            <person name="Wang Q."/>
            <person name="Wang R."/>
        </authorList>
    </citation>
    <scope>NUCLEOTIDE SEQUENCE [LARGE SCALE GENOMIC DNA]</scope>
    <source>
        <strain evidence="2">Bachu38</strain>
    </source>
</reference>
<dbReference type="Proteomes" id="UP001455384">
    <property type="component" value="Chromosome"/>
</dbReference>
<evidence type="ECO:0000313" key="1">
    <source>
        <dbReference type="EMBL" id="WZX29575.1"/>
    </source>
</evidence>
<accession>A0ABZ3CJC8</accession>
<evidence type="ECO:0000313" key="2">
    <source>
        <dbReference type="Proteomes" id="UP001455384"/>
    </source>
</evidence>
<dbReference type="RefSeq" id="WP_342388131.1">
    <property type="nucleotide sequence ID" value="NZ_CP138333.2"/>
</dbReference>
<proteinExistence type="predicted"/>
<organism evidence="1 2">
    <name type="scientific">Salinicoccus bachuensis</name>
    <dbReference type="NCBI Taxonomy" id="3136731"/>
    <lineage>
        <taxon>Bacteria</taxon>
        <taxon>Bacillati</taxon>
        <taxon>Bacillota</taxon>
        <taxon>Bacilli</taxon>
        <taxon>Bacillales</taxon>
        <taxon>Staphylococcaceae</taxon>
        <taxon>Salinicoccus</taxon>
    </lineage>
</organism>
<keyword evidence="2" id="KW-1185">Reference proteome</keyword>
<name>A0ABZ3CJC8_9STAP</name>
<sequence length="164" mass="18690">MSEFVEKMMEVAEASDTSQLIDADNAFDLQAVYTAERDLFIIGFRNVLKPYHKSAIATVSEQSISEGHYQFRHCISRLCEGFEVYYEEINHSQPGMRDVNKIYRNVNQLHDAMTDLILYAAAIEEPTAEEVQSFNKAHTYFTKRKDLTAADLLIIREEIGGVSA</sequence>